<comment type="caution">
    <text evidence="1">The sequence shown here is derived from an EMBL/GenBank/DDBJ whole genome shotgun (WGS) entry which is preliminary data.</text>
</comment>
<feature type="non-terminal residue" evidence="1">
    <location>
        <position position="53"/>
    </location>
</feature>
<gene>
    <name evidence="1" type="ORF">S12H4_26866</name>
</gene>
<dbReference type="Gene3D" id="3.40.50.10310">
    <property type="entry name" value="Creatininase"/>
    <property type="match status" value="1"/>
</dbReference>
<dbReference type="InterPro" id="IPR024087">
    <property type="entry name" value="Creatininase-like_sf"/>
</dbReference>
<proteinExistence type="predicted"/>
<name>X1TZL3_9ZZZZ</name>
<dbReference type="EMBL" id="BARW01015288">
    <property type="protein sequence ID" value="GAI93000.1"/>
    <property type="molecule type" value="Genomic_DNA"/>
</dbReference>
<evidence type="ECO:0000313" key="1">
    <source>
        <dbReference type="EMBL" id="GAI93000.1"/>
    </source>
</evidence>
<accession>X1TZL3</accession>
<reference evidence="1" key="1">
    <citation type="journal article" date="2014" name="Front. Microbiol.">
        <title>High frequency of phylogenetically diverse reductive dehalogenase-homologous genes in deep subseafloor sedimentary metagenomes.</title>
        <authorList>
            <person name="Kawai M."/>
            <person name="Futagami T."/>
            <person name="Toyoda A."/>
            <person name="Takaki Y."/>
            <person name="Nishi S."/>
            <person name="Hori S."/>
            <person name="Arai W."/>
            <person name="Tsubouchi T."/>
            <person name="Morono Y."/>
            <person name="Uchiyama I."/>
            <person name="Ito T."/>
            <person name="Fujiyama A."/>
            <person name="Inagaki F."/>
            <person name="Takami H."/>
        </authorList>
    </citation>
    <scope>NUCLEOTIDE SEQUENCE</scope>
    <source>
        <strain evidence="1">Expedition CK06-06</strain>
    </source>
</reference>
<organism evidence="1">
    <name type="scientific">marine sediment metagenome</name>
    <dbReference type="NCBI Taxonomy" id="412755"/>
    <lineage>
        <taxon>unclassified sequences</taxon>
        <taxon>metagenomes</taxon>
        <taxon>ecological metagenomes</taxon>
    </lineage>
</organism>
<sequence length="53" mass="6060">MRETGYDRVFVLEVYDINLDGILEKQKTAKHAGEAETSAMLYLFPEKVIKGKI</sequence>
<dbReference type="SUPFAM" id="SSF102215">
    <property type="entry name" value="Creatininase"/>
    <property type="match status" value="1"/>
</dbReference>
<dbReference type="AlphaFoldDB" id="X1TZL3"/>
<protein>
    <submittedName>
        <fullName evidence="1">Uncharacterized protein</fullName>
    </submittedName>
</protein>